<dbReference type="EMBL" id="WNUR01000218">
    <property type="protein sequence ID" value="MDZ7542515.1"/>
    <property type="molecule type" value="Genomic_DNA"/>
</dbReference>
<keyword evidence="7 8" id="KW-0472">Membrane</keyword>
<evidence type="ECO:0000256" key="7">
    <source>
        <dbReference type="ARBA" id="ARBA00023136"/>
    </source>
</evidence>
<proteinExistence type="inferred from homology"/>
<dbReference type="PANTHER" id="PTHR30012">
    <property type="entry name" value="GENERAL SECRETION PATHWAY PROTEIN"/>
    <property type="match status" value="1"/>
</dbReference>
<organism evidence="10 11">
    <name type="scientific">Clostridium perfringens</name>
    <dbReference type="NCBI Taxonomy" id="1502"/>
    <lineage>
        <taxon>Bacteria</taxon>
        <taxon>Bacillati</taxon>
        <taxon>Bacillota</taxon>
        <taxon>Clostridia</taxon>
        <taxon>Eubacteriales</taxon>
        <taxon>Clostridiaceae</taxon>
        <taxon>Clostridium</taxon>
    </lineage>
</organism>
<comment type="similarity">
    <text evidence="2">Belongs to the GSP F family.</text>
</comment>
<keyword evidence="4" id="KW-0997">Cell inner membrane</keyword>
<dbReference type="Gene3D" id="1.20.81.30">
    <property type="entry name" value="Type II secretion system (T2SS), domain F"/>
    <property type="match status" value="2"/>
</dbReference>
<evidence type="ECO:0000259" key="9">
    <source>
        <dbReference type="Pfam" id="PF00482"/>
    </source>
</evidence>
<gene>
    <name evidence="10" type="ORF">GNF83_15130</name>
</gene>
<evidence type="ECO:0000256" key="4">
    <source>
        <dbReference type="ARBA" id="ARBA00022519"/>
    </source>
</evidence>
<feature type="non-terminal residue" evidence="10">
    <location>
        <position position="1"/>
    </location>
</feature>
<feature type="domain" description="Type II secretion system protein GspF" evidence="9">
    <location>
        <begin position="1"/>
        <end position="63"/>
    </location>
</feature>
<evidence type="ECO:0000313" key="10">
    <source>
        <dbReference type="EMBL" id="MDZ7542515.1"/>
    </source>
</evidence>
<protein>
    <submittedName>
        <fullName evidence="10">Type II secretion system F family protein</fullName>
    </submittedName>
</protein>
<evidence type="ECO:0000256" key="8">
    <source>
        <dbReference type="SAM" id="Phobius"/>
    </source>
</evidence>
<evidence type="ECO:0000256" key="5">
    <source>
        <dbReference type="ARBA" id="ARBA00022692"/>
    </source>
</evidence>
<dbReference type="Pfam" id="PF00482">
    <property type="entry name" value="T2SSF"/>
    <property type="match status" value="2"/>
</dbReference>
<comment type="caution">
    <text evidence="10">The sequence shown here is derived from an EMBL/GenBank/DDBJ whole genome shotgun (WGS) entry which is preliminary data.</text>
</comment>
<evidence type="ECO:0000313" key="11">
    <source>
        <dbReference type="Proteomes" id="UP001288944"/>
    </source>
</evidence>
<keyword evidence="5 8" id="KW-0812">Transmembrane</keyword>
<dbReference type="PRINTS" id="PR00812">
    <property type="entry name" value="BCTERIALGSPF"/>
</dbReference>
<feature type="transmembrane region" description="Helical" evidence="8">
    <location>
        <begin position="89"/>
        <end position="111"/>
    </location>
</feature>
<dbReference type="AlphaFoldDB" id="A0AAW9K6D0"/>
<feature type="domain" description="Type II secretion system protein GspF" evidence="9">
    <location>
        <begin position="143"/>
        <end position="259"/>
    </location>
</feature>
<dbReference type="PANTHER" id="PTHR30012:SF0">
    <property type="entry name" value="TYPE II SECRETION SYSTEM PROTEIN F-RELATED"/>
    <property type="match status" value="1"/>
</dbReference>
<dbReference type="InterPro" id="IPR003004">
    <property type="entry name" value="GspF/PilC"/>
</dbReference>
<name>A0AAW9K6D0_CLOPF</name>
<evidence type="ECO:0000256" key="6">
    <source>
        <dbReference type="ARBA" id="ARBA00022989"/>
    </source>
</evidence>
<dbReference type="InterPro" id="IPR042094">
    <property type="entry name" value="T2SS_GspF_sf"/>
</dbReference>
<dbReference type="FunFam" id="1.20.81.30:FF:000001">
    <property type="entry name" value="Type II secretion system protein F"/>
    <property type="match status" value="1"/>
</dbReference>
<feature type="non-terminal residue" evidence="10">
    <location>
        <position position="259"/>
    </location>
</feature>
<feature type="transmembrane region" description="Helical" evidence="8">
    <location>
        <begin position="44"/>
        <end position="69"/>
    </location>
</feature>
<accession>A0AAW9K6D0</accession>
<keyword evidence="3" id="KW-1003">Cell membrane</keyword>
<evidence type="ECO:0000256" key="1">
    <source>
        <dbReference type="ARBA" id="ARBA00004429"/>
    </source>
</evidence>
<evidence type="ECO:0000256" key="2">
    <source>
        <dbReference type="ARBA" id="ARBA00005745"/>
    </source>
</evidence>
<dbReference type="GO" id="GO:0005886">
    <property type="term" value="C:plasma membrane"/>
    <property type="evidence" value="ECO:0007669"/>
    <property type="project" value="UniProtKB-SubCell"/>
</dbReference>
<dbReference type="InterPro" id="IPR018076">
    <property type="entry name" value="T2SS_GspF_dom"/>
</dbReference>
<dbReference type="Proteomes" id="UP001288944">
    <property type="component" value="Unassembled WGS sequence"/>
</dbReference>
<evidence type="ECO:0000256" key="3">
    <source>
        <dbReference type="ARBA" id="ARBA00022475"/>
    </source>
</evidence>
<comment type="subcellular location">
    <subcellularLocation>
        <location evidence="1">Cell inner membrane</location>
        <topology evidence="1">Multi-pass membrane protein</topology>
    </subcellularLocation>
</comment>
<sequence length="259" mass="28645">LLISMVESGEVSGNIDEMMLRMSVHFEKENKINNKIKSAMTYPAILSVIAIAAVVFIMTFVMPTFIEMFEGEGIELPLITRIMLGTSRFLSNNLFLILISIIIIVVIFNIYKKSSSGILRISYLKLKLPVIGTLNKKIIVSRFTRTLSTLIASGVSLVHALPIVAEVLENKVAEDAILKVRERVVRGDGLSSPIRENDIFPKMLSSMIKIGEESGSLDDILNKTADFYDDEVEQSNHTTTAIIEPLLIVVMGIFIGGIV</sequence>
<reference evidence="10" key="1">
    <citation type="submission" date="2019-11" db="EMBL/GenBank/DDBJ databases">
        <title>Characterization of Clostridium perfringens isolates from swine manure treated agricultural soils.</title>
        <authorList>
            <person name="Wushke S.T."/>
        </authorList>
    </citation>
    <scope>NUCLEOTIDE SEQUENCE</scope>
    <source>
        <strain evidence="10">X62</strain>
    </source>
</reference>
<keyword evidence="6 8" id="KW-1133">Transmembrane helix</keyword>